<gene>
    <name evidence="1" type="ORF">EVOR1521_LOCUS22845</name>
</gene>
<reference evidence="1" key="1">
    <citation type="submission" date="2023-08" db="EMBL/GenBank/DDBJ databases">
        <authorList>
            <person name="Chen Y."/>
            <person name="Shah S."/>
            <person name="Dougan E. K."/>
            <person name="Thang M."/>
            <person name="Chan C."/>
        </authorList>
    </citation>
    <scope>NUCLEOTIDE SEQUENCE</scope>
</reference>
<proteinExistence type="predicted"/>
<protein>
    <submittedName>
        <fullName evidence="1">Uncharacterized protein</fullName>
    </submittedName>
</protein>
<organism evidence="1 2">
    <name type="scientific">Effrenium voratum</name>
    <dbReference type="NCBI Taxonomy" id="2562239"/>
    <lineage>
        <taxon>Eukaryota</taxon>
        <taxon>Sar</taxon>
        <taxon>Alveolata</taxon>
        <taxon>Dinophyceae</taxon>
        <taxon>Suessiales</taxon>
        <taxon>Symbiodiniaceae</taxon>
        <taxon>Effrenium</taxon>
    </lineage>
</organism>
<dbReference type="EMBL" id="CAUJNA010003328">
    <property type="protein sequence ID" value="CAJ1399285.1"/>
    <property type="molecule type" value="Genomic_DNA"/>
</dbReference>
<keyword evidence="2" id="KW-1185">Reference proteome</keyword>
<name>A0AA36J645_9DINO</name>
<dbReference type="AlphaFoldDB" id="A0AA36J645"/>
<dbReference type="Proteomes" id="UP001178507">
    <property type="component" value="Unassembled WGS sequence"/>
</dbReference>
<evidence type="ECO:0000313" key="2">
    <source>
        <dbReference type="Proteomes" id="UP001178507"/>
    </source>
</evidence>
<sequence length="372" mass="42006">MADGITDPSLEAMRHHLDWSSKQRRILTANGTAEGFYCAERGYDYDTAELPHHFLMHSTTLGSTRRMFENWRETTARCPIVGAWSRPLFYGGWEHSTDRDEAVFNLQTGSLFIDLRVPLTRKTLLEAPGARITCLEDMDALQLACYARQHIFAGFSKAESQPHPSLSWGWSCTRHHCIDWNFVGVGRTRPNKWWVELGNDAWKEWAFATDLAGQHYYCERWERYCGSAVGPVVALRKSQDPDGVIVIVGDHFNYCLDRSCSLGEAQARYPSATSLVDLVDAALAQHDLKTARACLSIQGGHGRISKGWQLDCAIEFWKQGRPLWNREEVSVTGISLDDCIVLWKGEEWSVFECSLDSPQALAALLRTSLSSL</sequence>
<accession>A0AA36J645</accession>
<evidence type="ECO:0000313" key="1">
    <source>
        <dbReference type="EMBL" id="CAJ1399285.1"/>
    </source>
</evidence>
<comment type="caution">
    <text evidence="1">The sequence shown here is derived from an EMBL/GenBank/DDBJ whole genome shotgun (WGS) entry which is preliminary data.</text>
</comment>